<comment type="caution">
    <text evidence="1">The sequence shown here is derived from an EMBL/GenBank/DDBJ whole genome shotgun (WGS) entry which is preliminary data.</text>
</comment>
<organism evidence="1 2">
    <name type="scientific">Nepenthes gracilis</name>
    <name type="common">Slender pitcher plant</name>
    <dbReference type="NCBI Taxonomy" id="150966"/>
    <lineage>
        <taxon>Eukaryota</taxon>
        <taxon>Viridiplantae</taxon>
        <taxon>Streptophyta</taxon>
        <taxon>Embryophyta</taxon>
        <taxon>Tracheophyta</taxon>
        <taxon>Spermatophyta</taxon>
        <taxon>Magnoliopsida</taxon>
        <taxon>eudicotyledons</taxon>
        <taxon>Gunneridae</taxon>
        <taxon>Pentapetalae</taxon>
        <taxon>Caryophyllales</taxon>
        <taxon>Nepenthaceae</taxon>
        <taxon>Nepenthes</taxon>
    </lineage>
</organism>
<proteinExistence type="predicted"/>
<keyword evidence="2" id="KW-1185">Reference proteome</keyword>
<gene>
    <name evidence="1" type="ORF">Nepgr_004098</name>
</gene>
<dbReference type="EMBL" id="BSYO01000003">
    <property type="protein sequence ID" value="GMH02259.1"/>
    <property type="molecule type" value="Genomic_DNA"/>
</dbReference>
<sequence length="156" mass="17416">MHRDLSRNELIDQCVDRPKEAKEHECRFAECVDLTGRQKPLRQILNLLEKPVSAYVYFPTEALNASHVGVGLTENADEKPVGAEEDSEEKMEEVETAMDVVTPPYQAVEVAVVIRSARGGSNHKGLARKVLPDVIGLFNCRLWILWSPNAQGNNCC</sequence>
<dbReference type="Proteomes" id="UP001279734">
    <property type="component" value="Unassembled WGS sequence"/>
</dbReference>
<reference evidence="1" key="1">
    <citation type="submission" date="2023-05" db="EMBL/GenBank/DDBJ databases">
        <title>Nepenthes gracilis genome sequencing.</title>
        <authorList>
            <person name="Fukushima K."/>
        </authorList>
    </citation>
    <scope>NUCLEOTIDE SEQUENCE</scope>
    <source>
        <strain evidence="1">SING2019-196</strain>
    </source>
</reference>
<evidence type="ECO:0000313" key="2">
    <source>
        <dbReference type="Proteomes" id="UP001279734"/>
    </source>
</evidence>
<dbReference type="AlphaFoldDB" id="A0AAD3S0V2"/>
<evidence type="ECO:0000313" key="1">
    <source>
        <dbReference type="EMBL" id="GMH02259.1"/>
    </source>
</evidence>
<name>A0AAD3S0V2_NEPGR</name>
<protein>
    <submittedName>
        <fullName evidence="1">Uncharacterized protein</fullName>
    </submittedName>
</protein>
<accession>A0AAD3S0V2</accession>